<evidence type="ECO:0000256" key="1">
    <source>
        <dbReference type="SAM" id="Phobius"/>
    </source>
</evidence>
<evidence type="ECO:0000313" key="3">
    <source>
        <dbReference type="EMBL" id="MFC3072818.1"/>
    </source>
</evidence>
<reference evidence="4" key="1">
    <citation type="journal article" date="2019" name="Int. J. Syst. Evol. Microbiol.">
        <title>The Global Catalogue of Microorganisms (GCM) 10K type strain sequencing project: providing services to taxonomists for standard genome sequencing and annotation.</title>
        <authorList>
            <consortium name="The Broad Institute Genomics Platform"/>
            <consortium name="The Broad Institute Genome Sequencing Center for Infectious Disease"/>
            <person name="Wu L."/>
            <person name="Ma J."/>
        </authorList>
    </citation>
    <scope>NUCLEOTIDE SEQUENCE [LARGE SCALE GENOMIC DNA]</scope>
    <source>
        <strain evidence="4">KCTC 52677</strain>
    </source>
</reference>
<feature type="transmembrane region" description="Helical" evidence="1">
    <location>
        <begin position="202"/>
        <end position="223"/>
    </location>
</feature>
<gene>
    <name evidence="3" type="ORF">ACFOHH_06880</name>
</gene>
<evidence type="ECO:0000313" key="4">
    <source>
        <dbReference type="Proteomes" id="UP001595377"/>
    </source>
</evidence>
<comment type="caution">
    <text evidence="3">The sequence shown here is derived from an EMBL/GenBank/DDBJ whole genome shotgun (WGS) entry which is preliminary data.</text>
</comment>
<keyword evidence="1" id="KW-0472">Membrane</keyword>
<feature type="transmembrane region" description="Helical" evidence="1">
    <location>
        <begin position="109"/>
        <end position="127"/>
    </location>
</feature>
<dbReference type="Pfam" id="PF07786">
    <property type="entry name" value="HGSNAT_cat"/>
    <property type="match status" value="1"/>
</dbReference>
<name>A0ABV7DEY5_9HYPH</name>
<proteinExistence type="predicted"/>
<keyword evidence="1" id="KW-0812">Transmembrane</keyword>
<organism evidence="3 4">
    <name type="scientific">Shinella pollutisoli</name>
    <dbReference type="NCBI Taxonomy" id="2250594"/>
    <lineage>
        <taxon>Bacteria</taxon>
        <taxon>Pseudomonadati</taxon>
        <taxon>Pseudomonadota</taxon>
        <taxon>Alphaproteobacteria</taxon>
        <taxon>Hyphomicrobiales</taxon>
        <taxon>Rhizobiaceae</taxon>
        <taxon>Shinella</taxon>
    </lineage>
</organism>
<protein>
    <submittedName>
        <fullName evidence="3">DUF1624 domain-containing protein</fullName>
    </submittedName>
</protein>
<dbReference type="RefSeq" id="WP_371747732.1">
    <property type="nucleotide sequence ID" value="NZ_JANFDG010000006.1"/>
</dbReference>
<evidence type="ECO:0000259" key="2">
    <source>
        <dbReference type="Pfam" id="PF07786"/>
    </source>
</evidence>
<dbReference type="EMBL" id="JBHRSP010000012">
    <property type="protein sequence ID" value="MFC3072818.1"/>
    <property type="molecule type" value="Genomic_DNA"/>
</dbReference>
<sequence length="303" mass="32406">MAVYHFTWDLEYFGYVEPGTAGTGGWRLFARLIAGSFLFLAGLSLVLGHGDGVRARPFLIRLAKIAAAAALVTVGTWFAFRETFIFFGILHAIAAASVIGLLFLRLPAALTFAAAAAAAMAPLYLRAPLFDHPALWWVGLSTQIPRSNDYVPLLPWLAPFLAGIGAGRLLVASTIPARLAATKETVTARWKTLLAAAGRHSLAIYLIHQPVLIALLYGVSLAVPAPAADPVAGYRASCTRACEAERGAGFCGRFCECTLDRLTERNLFADLTRGAIDVAKDDRITAISAQCTADAETQTDLKE</sequence>
<accession>A0ABV7DEY5</accession>
<feature type="transmembrane region" description="Helical" evidence="1">
    <location>
        <begin position="84"/>
        <end position="104"/>
    </location>
</feature>
<keyword evidence="4" id="KW-1185">Reference proteome</keyword>
<dbReference type="InterPro" id="IPR012429">
    <property type="entry name" value="HGSNAT_cat"/>
</dbReference>
<keyword evidence="1" id="KW-1133">Transmembrane helix</keyword>
<feature type="transmembrane region" description="Helical" evidence="1">
    <location>
        <begin position="28"/>
        <end position="47"/>
    </location>
</feature>
<feature type="transmembrane region" description="Helical" evidence="1">
    <location>
        <begin position="59"/>
        <end position="78"/>
    </location>
</feature>
<dbReference type="Proteomes" id="UP001595377">
    <property type="component" value="Unassembled WGS sequence"/>
</dbReference>
<feature type="domain" description="Heparan-alpha-glucosaminide N-acetyltransferase catalytic" evidence="2">
    <location>
        <begin position="1"/>
        <end position="210"/>
    </location>
</feature>
<feature type="transmembrane region" description="Helical" evidence="1">
    <location>
        <begin position="156"/>
        <end position="181"/>
    </location>
</feature>